<dbReference type="EMBL" id="JAJFAZ020000001">
    <property type="protein sequence ID" value="KAI5350207.1"/>
    <property type="molecule type" value="Genomic_DNA"/>
</dbReference>
<dbReference type="PANTHER" id="PTHR24559">
    <property type="entry name" value="TRANSPOSON TY3-I GAG-POL POLYPROTEIN"/>
    <property type="match status" value="1"/>
</dbReference>
<dbReference type="SUPFAM" id="SSF56672">
    <property type="entry name" value="DNA/RNA polymerases"/>
    <property type="match status" value="1"/>
</dbReference>
<evidence type="ECO:0000259" key="1">
    <source>
        <dbReference type="PROSITE" id="PS50878"/>
    </source>
</evidence>
<dbReference type="InterPro" id="IPR043128">
    <property type="entry name" value="Rev_trsase/Diguanyl_cyclase"/>
</dbReference>
<reference evidence="2 3" key="1">
    <citation type="journal article" date="2022" name="G3 (Bethesda)">
        <title>Whole-genome sequence and methylome profiling of the almond [Prunus dulcis (Mill.) D.A. Webb] cultivar 'Nonpareil'.</title>
        <authorList>
            <person name="D'Amico-Willman K.M."/>
            <person name="Ouma W.Z."/>
            <person name="Meulia T."/>
            <person name="Sideli G.M."/>
            <person name="Gradziel T.M."/>
            <person name="Fresnedo-Ramirez J."/>
        </authorList>
    </citation>
    <scope>NUCLEOTIDE SEQUENCE [LARGE SCALE GENOMIC DNA]</scope>
    <source>
        <strain evidence="2">Clone GOH B32 T37-40</strain>
    </source>
</reference>
<dbReference type="Proteomes" id="UP001054821">
    <property type="component" value="Chromosome 1"/>
</dbReference>
<dbReference type="Gene3D" id="3.10.10.10">
    <property type="entry name" value="HIV Type 1 Reverse Transcriptase, subunit A, domain 1"/>
    <property type="match status" value="1"/>
</dbReference>
<dbReference type="InterPro" id="IPR000477">
    <property type="entry name" value="RT_dom"/>
</dbReference>
<gene>
    <name evidence="2" type="ORF">L3X38_003098</name>
</gene>
<comment type="caution">
    <text evidence="2">The sequence shown here is derived from an EMBL/GenBank/DDBJ whole genome shotgun (WGS) entry which is preliminary data.</text>
</comment>
<keyword evidence="3" id="KW-1185">Reference proteome</keyword>
<sequence length="210" mass="24032">MIRRQDQSSAAVTLSTLSLSPTQCSDIGNLQEKFKDLFHDVQGLPPRKAVEHEIQLKQSQGLLEQGVIKPSCSPCGSPVLLVPKKDGGWRMCVDYKALNKITIKNRYPLPRIDDLLDQLHGARYFTKLDLKSGSHQVCIHEEYSWKIAFKTKHGLFEWLVMPVGLCNAPATFMRLMNEVLRPFIDDFFIVYLDDILIFSVTWEDHLHHIA</sequence>
<dbReference type="InterPro" id="IPR043502">
    <property type="entry name" value="DNA/RNA_pol_sf"/>
</dbReference>
<dbReference type="PANTHER" id="PTHR24559:SF444">
    <property type="entry name" value="REVERSE TRANSCRIPTASE DOMAIN-CONTAINING PROTEIN"/>
    <property type="match status" value="1"/>
</dbReference>
<dbReference type="InterPro" id="IPR053134">
    <property type="entry name" value="RNA-dir_DNA_polymerase"/>
</dbReference>
<evidence type="ECO:0000313" key="2">
    <source>
        <dbReference type="EMBL" id="KAI5350207.1"/>
    </source>
</evidence>
<feature type="domain" description="Reverse transcriptase" evidence="1">
    <location>
        <begin position="63"/>
        <end position="210"/>
    </location>
</feature>
<dbReference type="Gene3D" id="3.30.70.270">
    <property type="match status" value="1"/>
</dbReference>
<accession>A0AAD4X0C0</accession>
<protein>
    <recommendedName>
        <fullName evidence="1">Reverse transcriptase domain-containing protein</fullName>
    </recommendedName>
</protein>
<evidence type="ECO:0000313" key="3">
    <source>
        <dbReference type="Proteomes" id="UP001054821"/>
    </source>
</evidence>
<dbReference type="Pfam" id="PF00078">
    <property type="entry name" value="RVT_1"/>
    <property type="match status" value="1"/>
</dbReference>
<proteinExistence type="predicted"/>
<name>A0AAD4X0C0_PRUDU</name>
<dbReference type="PROSITE" id="PS50878">
    <property type="entry name" value="RT_POL"/>
    <property type="match status" value="1"/>
</dbReference>
<dbReference type="CDD" id="cd01647">
    <property type="entry name" value="RT_LTR"/>
    <property type="match status" value="1"/>
</dbReference>
<organism evidence="2 3">
    <name type="scientific">Prunus dulcis</name>
    <name type="common">Almond</name>
    <name type="synonym">Amygdalus dulcis</name>
    <dbReference type="NCBI Taxonomy" id="3755"/>
    <lineage>
        <taxon>Eukaryota</taxon>
        <taxon>Viridiplantae</taxon>
        <taxon>Streptophyta</taxon>
        <taxon>Embryophyta</taxon>
        <taxon>Tracheophyta</taxon>
        <taxon>Spermatophyta</taxon>
        <taxon>Magnoliopsida</taxon>
        <taxon>eudicotyledons</taxon>
        <taxon>Gunneridae</taxon>
        <taxon>Pentapetalae</taxon>
        <taxon>rosids</taxon>
        <taxon>fabids</taxon>
        <taxon>Rosales</taxon>
        <taxon>Rosaceae</taxon>
        <taxon>Amygdaloideae</taxon>
        <taxon>Amygdaleae</taxon>
        <taxon>Prunus</taxon>
    </lineage>
</organism>
<dbReference type="AlphaFoldDB" id="A0AAD4X0C0"/>